<dbReference type="RefSeq" id="WP_309540458.1">
    <property type="nucleotide sequence ID" value="NZ_CP133659.1"/>
</dbReference>
<dbReference type="EMBL" id="CP133659">
    <property type="protein sequence ID" value="WMW64365.1"/>
    <property type="molecule type" value="Genomic_DNA"/>
</dbReference>
<evidence type="ECO:0008006" key="3">
    <source>
        <dbReference type="Google" id="ProtNLM"/>
    </source>
</evidence>
<sequence>MRTVTFWVCLHCEEEYDRKKDAEECAINCARRLDVEEVEDGLWECPICNSEYATEQEADDCLDDCQWETEPEERTEYACGRCGSRFTNAPACREHEVSCERQFDLEVLELQSCDSCERCTREGYYAVDCKRTYRVLPREHCPDHQPARA</sequence>
<dbReference type="Proteomes" id="UP001180616">
    <property type="component" value="Chromosome"/>
</dbReference>
<protein>
    <recommendedName>
        <fullName evidence="3">C2H2-type domain-containing protein</fullName>
    </recommendedName>
</protein>
<keyword evidence="2" id="KW-1185">Reference proteome</keyword>
<name>A0ABY9R1E6_9BACT</name>
<accession>A0ABY9R1E6</accession>
<evidence type="ECO:0000313" key="2">
    <source>
        <dbReference type="Proteomes" id="UP001180616"/>
    </source>
</evidence>
<organism evidence="1 2">
    <name type="scientific">Nitratidesulfovibrio liaohensis</name>
    <dbReference type="NCBI Taxonomy" id="2604158"/>
    <lineage>
        <taxon>Bacteria</taxon>
        <taxon>Pseudomonadati</taxon>
        <taxon>Thermodesulfobacteriota</taxon>
        <taxon>Desulfovibrionia</taxon>
        <taxon>Desulfovibrionales</taxon>
        <taxon>Desulfovibrionaceae</taxon>
        <taxon>Nitratidesulfovibrio</taxon>
    </lineage>
</organism>
<evidence type="ECO:0000313" key="1">
    <source>
        <dbReference type="EMBL" id="WMW64365.1"/>
    </source>
</evidence>
<proteinExistence type="predicted"/>
<reference evidence="1" key="1">
    <citation type="submission" date="2023-09" db="EMBL/GenBank/DDBJ databases">
        <authorList>
            <consortium name="CW5 consortium"/>
            <person name="Lu C.-W."/>
        </authorList>
    </citation>
    <scope>NUCLEOTIDE SEQUENCE</scope>
    <source>
        <strain evidence="1">KPS</strain>
    </source>
</reference>
<gene>
    <name evidence="1" type="ORF">KPS_002377</name>
</gene>